<dbReference type="PROSITE" id="PS00065">
    <property type="entry name" value="D_2_HYDROXYACID_DH_1"/>
    <property type="match status" value="1"/>
</dbReference>
<dbReference type="EC" id="1.1.1.95" evidence="9"/>
<evidence type="ECO:0000256" key="1">
    <source>
        <dbReference type="ARBA" id="ARBA00003800"/>
    </source>
</evidence>
<protein>
    <recommendedName>
        <fullName evidence="4 9">D-3-phosphoglycerate dehydrogenase</fullName>
        <ecNumber evidence="9">1.1.1.95</ecNumber>
    </recommendedName>
</protein>
<dbReference type="InterPro" id="IPR029752">
    <property type="entry name" value="D-isomer_DH_CS1"/>
</dbReference>
<dbReference type="Pfam" id="PF19304">
    <property type="entry name" value="PGDH_inter"/>
    <property type="match status" value="1"/>
</dbReference>
<dbReference type="InterPro" id="IPR045865">
    <property type="entry name" value="ACT-like_dom_sf"/>
</dbReference>
<evidence type="ECO:0000256" key="8">
    <source>
        <dbReference type="ARBA" id="ARBA00048731"/>
    </source>
</evidence>
<evidence type="ECO:0000313" key="12">
    <source>
        <dbReference type="Proteomes" id="UP000006196"/>
    </source>
</evidence>
<dbReference type="Pfam" id="PF00389">
    <property type="entry name" value="2-Hacid_dh"/>
    <property type="match status" value="1"/>
</dbReference>
<keyword evidence="9" id="KW-0718">Serine biosynthesis</keyword>
<evidence type="ECO:0000256" key="4">
    <source>
        <dbReference type="ARBA" id="ARBA00021582"/>
    </source>
</evidence>
<keyword evidence="5 9" id="KW-0560">Oxidoreductase</keyword>
<dbReference type="PROSITE" id="PS51671">
    <property type="entry name" value="ACT"/>
    <property type="match status" value="1"/>
</dbReference>
<gene>
    <name evidence="11" type="primary">serA</name>
    <name evidence="11" type="ORF">HMPREF0298_0378</name>
</gene>
<dbReference type="Proteomes" id="UP000006196">
    <property type="component" value="Unassembled WGS sequence"/>
</dbReference>
<dbReference type="GO" id="GO:0051287">
    <property type="term" value="F:NAD binding"/>
    <property type="evidence" value="ECO:0007669"/>
    <property type="project" value="UniProtKB-UniRule"/>
</dbReference>
<dbReference type="InterPro" id="IPR002912">
    <property type="entry name" value="ACT_dom"/>
</dbReference>
<dbReference type="SUPFAM" id="SSF143548">
    <property type="entry name" value="Serine metabolism enzymes domain"/>
    <property type="match status" value="1"/>
</dbReference>
<dbReference type="SUPFAM" id="SSF55021">
    <property type="entry name" value="ACT-like"/>
    <property type="match status" value="1"/>
</dbReference>
<evidence type="ECO:0000256" key="7">
    <source>
        <dbReference type="ARBA" id="ARBA00048126"/>
    </source>
</evidence>
<comment type="caution">
    <text evidence="11">The sequence shown here is derived from an EMBL/GenBank/DDBJ whole genome shotgun (WGS) entry which is preliminary data.</text>
</comment>
<dbReference type="InterPro" id="IPR006140">
    <property type="entry name" value="D-isomer_DH_NAD-bd"/>
</dbReference>
<dbReference type="InterPro" id="IPR045626">
    <property type="entry name" value="PGDH_ASB_dom"/>
</dbReference>
<dbReference type="Gene3D" id="3.30.70.260">
    <property type="match status" value="1"/>
</dbReference>
<dbReference type="InterPro" id="IPR006139">
    <property type="entry name" value="D-isomer_2_OHA_DH_cat_dom"/>
</dbReference>
<dbReference type="InterPro" id="IPR029009">
    <property type="entry name" value="ASB_dom_sf"/>
</dbReference>
<dbReference type="GO" id="GO:0006564">
    <property type="term" value="P:L-serine biosynthetic process"/>
    <property type="evidence" value="ECO:0007669"/>
    <property type="project" value="UniProtKB-UniRule"/>
</dbReference>
<dbReference type="Gene3D" id="3.30.1330.90">
    <property type="entry name" value="D-3-phosphoglycerate dehydrogenase, domain 3"/>
    <property type="match status" value="1"/>
</dbReference>
<keyword evidence="12" id="KW-1185">Reference proteome</keyword>
<evidence type="ECO:0000256" key="9">
    <source>
        <dbReference type="RuleBase" id="RU363003"/>
    </source>
</evidence>
<dbReference type="STRING" id="525263.HMPREF0298_0378"/>
<evidence type="ECO:0000256" key="6">
    <source>
        <dbReference type="ARBA" id="ARBA00023027"/>
    </source>
</evidence>
<accession>C0XPK8</accession>
<evidence type="ECO:0000256" key="5">
    <source>
        <dbReference type="ARBA" id="ARBA00023002"/>
    </source>
</evidence>
<dbReference type="SUPFAM" id="SSF51735">
    <property type="entry name" value="NAD(P)-binding Rossmann-fold domains"/>
    <property type="match status" value="1"/>
</dbReference>
<comment type="catalytic activity">
    <reaction evidence="7">
        <text>(R)-2-hydroxyglutarate + NAD(+) = 2-oxoglutarate + NADH + H(+)</text>
        <dbReference type="Rhea" id="RHEA:49612"/>
        <dbReference type="ChEBI" id="CHEBI:15378"/>
        <dbReference type="ChEBI" id="CHEBI:15801"/>
        <dbReference type="ChEBI" id="CHEBI:16810"/>
        <dbReference type="ChEBI" id="CHEBI:57540"/>
        <dbReference type="ChEBI" id="CHEBI:57945"/>
        <dbReference type="EC" id="1.1.1.399"/>
    </reaction>
</comment>
<dbReference type="NCBIfam" id="TIGR01327">
    <property type="entry name" value="PGDH"/>
    <property type="match status" value="1"/>
</dbReference>
<evidence type="ECO:0000313" key="11">
    <source>
        <dbReference type="EMBL" id="EEI17826.1"/>
    </source>
</evidence>
<dbReference type="InterPro" id="IPR006236">
    <property type="entry name" value="PGDH"/>
</dbReference>
<organism evidence="11 12">
    <name type="scientific">Corynebacterium lipophiloflavum (strain ATCC 700352 / DSM 44291 / CCUG 37336 / JCM 10383 / DMMZ 1944)</name>
    <dbReference type="NCBI Taxonomy" id="525263"/>
    <lineage>
        <taxon>Bacteria</taxon>
        <taxon>Bacillati</taxon>
        <taxon>Actinomycetota</taxon>
        <taxon>Actinomycetes</taxon>
        <taxon>Mycobacteriales</taxon>
        <taxon>Corynebacteriaceae</taxon>
        <taxon>Corynebacterium</taxon>
    </lineage>
</organism>
<evidence type="ECO:0000259" key="10">
    <source>
        <dbReference type="PROSITE" id="PS51671"/>
    </source>
</evidence>
<dbReference type="eggNOG" id="COG0111">
    <property type="taxonomic scope" value="Bacteria"/>
</dbReference>
<dbReference type="EMBL" id="ACHJ01000026">
    <property type="protein sequence ID" value="EEI17826.1"/>
    <property type="molecule type" value="Genomic_DNA"/>
</dbReference>
<dbReference type="FunFam" id="3.40.50.720:FF:000021">
    <property type="entry name" value="D-3-phosphoglycerate dehydrogenase"/>
    <property type="match status" value="1"/>
</dbReference>
<dbReference type="InterPro" id="IPR029753">
    <property type="entry name" value="D-isomer_DH_CS"/>
</dbReference>
<sequence length="554" mass="57940">MFRRTAGEVTINNVLLAPAIKTQEIIAVSKPVVLIADKLAPSTVDALGDGVEVRWVDGPNRAELLAAVPEADALLVRSATTVDREVIEAAPQLKIIGRAGVGLDNVDIDAATERGVMVANAPTSNIHSACEHAIALLLATARQIPAADKTLRDAEWKRSAFKGVEVFGKTIGIVGFGHIGQLFAQRLAAFETTIIAYDPYANPARAAQLGVELVELEELMAKADFVTIHLPKTKETAGMFNADLLAKAKQGQVIINAARGGLIDEQALADAIVSGRIRGAGFDVYSSEPCTDSPLFALDQVVVTPHLGASTEEAQDRAGTDVADSVLKALRGEFVADAVNITGGRVGEEVSSWLDLSRKLGLIAGKLLDAAPVSLRVTARGELSTEDVDTLGLSAVRGLFSGIVSEPVTFVNAPSIAESRGLEYTVDTASEARSHRSALEVQVASASGEVATITGALTGLDRVEKIVNINGRGVDMRAEGRNLFLRYTDAPGALGKVGSTLGEAGINIEAAALTQAAKGDGAVLILRVEREVPEELEAAIASSIDASSIQIDLS</sequence>
<keyword evidence="6 9" id="KW-0520">NAD</keyword>
<dbReference type="UniPathway" id="UPA00135">
    <property type="reaction ID" value="UER00196"/>
</dbReference>
<keyword evidence="9" id="KW-0028">Amino-acid biosynthesis</keyword>
<dbReference type="CDD" id="cd04902">
    <property type="entry name" value="ACT_3PGDH-xct"/>
    <property type="match status" value="1"/>
</dbReference>
<feature type="domain" description="ACT" evidence="10">
    <location>
        <begin position="482"/>
        <end position="554"/>
    </location>
</feature>
<dbReference type="GO" id="GO:0004617">
    <property type="term" value="F:phosphoglycerate dehydrogenase activity"/>
    <property type="evidence" value="ECO:0007669"/>
    <property type="project" value="UniProtKB-UniRule"/>
</dbReference>
<dbReference type="PANTHER" id="PTHR42938:SF47">
    <property type="entry name" value="HYDROXYPYRUVATE REDUCTASE"/>
    <property type="match status" value="1"/>
</dbReference>
<dbReference type="Gene3D" id="3.40.50.720">
    <property type="entry name" value="NAD(P)-binding Rossmann-like Domain"/>
    <property type="match status" value="2"/>
</dbReference>
<dbReference type="AlphaFoldDB" id="C0XPK8"/>
<name>C0XPK8_CORLD</name>
<proteinExistence type="inferred from homology"/>
<dbReference type="HOGENOM" id="CLU_019796_8_0_11"/>
<dbReference type="PROSITE" id="PS00671">
    <property type="entry name" value="D_2_HYDROXYACID_DH_3"/>
    <property type="match status" value="1"/>
</dbReference>
<dbReference type="PANTHER" id="PTHR42938">
    <property type="entry name" value="FORMATE DEHYDROGENASE 1"/>
    <property type="match status" value="1"/>
</dbReference>
<dbReference type="SUPFAM" id="SSF52283">
    <property type="entry name" value="Formate/glycerate dehydrogenase catalytic domain-like"/>
    <property type="match status" value="1"/>
</dbReference>
<reference evidence="11" key="1">
    <citation type="submission" date="2009-01" db="EMBL/GenBank/DDBJ databases">
        <authorList>
            <person name="Qin X."/>
            <person name="Bachman B."/>
            <person name="Battles P."/>
            <person name="Bell A."/>
            <person name="Bess C."/>
            <person name="Bickham C."/>
            <person name="Chaboub L."/>
            <person name="Chen D."/>
            <person name="Coyle M."/>
            <person name="Deiros D.R."/>
            <person name="Dinh H."/>
            <person name="Forbes L."/>
            <person name="Fowler G."/>
            <person name="Francisco L."/>
            <person name="Fu Q."/>
            <person name="Gubbala S."/>
            <person name="Hale W."/>
            <person name="Han Y."/>
            <person name="Hemphill L."/>
            <person name="Highlander S.K."/>
            <person name="Hirani K."/>
            <person name="Hogues M."/>
            <person name="Jackson L."/>
            <person name="Jakkamsetti A."/>
            <person name="Javaid M."/>
            <person name="Jiang H."/>
            <person name="Korchina V."/>
            <person name="Kovar C."/>
            <person name="Lara F."/>
            <person name="Lee S."/>
            <person name="Mata R."/>
            <person name="Mathew T."/>
            <person name="Moen C."/>
            <person name="Morales K."/>
            <person name="Munidasa M."/>
            <person name="Nazareth L."/>
            <person name="Ngo R."/>
            <person name="Nguyen L."/>
            <person name="Okwuonu G."/>
            <person name="Ongeri F."/>
            <person name="Patil S."/>
            <person name="Petrosino J."/>
            <person name="Pham C."/>
            <person name="Pham P."/>
            <person name="Pu L.-L."/>
            <person name="Puazo M."/>
            <person name="Raj R."/>
            <person name="Reid J."/>
            <person name="Rouhana J."/>
            <person name="Saada N."/>
            <person name="Shang Y."/>
            <person name="Simmons D."/>
            <person name="Thornton R."/>
            <person name="Warren J."/>
            <person name="Weissenberger G."/>
            <person name="Zhang J."/>
            <person name="Zhang L."/>
            <person name="Zhou C."/>
            <person name="Zhu D."/>
            <person name="Muzny D."/>
            <person name="Worley K."/>
            <person name="Gibbs R."/>
        </authorList>
    </citation>
    <scope>NUCLEOTIDE SEQUENCE [LARGE SCALE GENOMIC DNA]</scope>
    <source>
        <strain evidence="11">DSM 44291</strain>
    </source>
</reference>
<dbReference type="InterPro" id="IPR036291">
    <property type="entry name" value="NAD(P)-bd_dom_sf"/>
</dbReference>
<dbReference type="CDD" id="cd12173">
    <property type="entry name" value="PGDH_4"/>
    <property type="match status" value="1"/>
</dbReference>
<comment type="function">
    <text evidence="1">Catalyzes the reversible oxidation of 3-phospho-D-glycerate to 3-phosphonooxypyruvate, the first step of the phosphorylated L-serine biosynthesis pathway. Also catalyzes the reversible oxidation of 2-hydroxyglutarate to 2-oxoglutarate.</text>
</comment>
<evidence type="ECO:0000256" key="2">
    <source>
        <dbReference type="ARBA" id="ARBA00005216"/>
    </source>
</evidence>
<comment type="similarity">
    <text evidence="3 9">Belongs to the D-isomer specific 2-hydroxyacid dehydrogenase family.</text>
</comment>
<dbReference type="Pfam" id="PF01842">
    <property type="entry name" value="ACT"/>
    <property type="match status" value="1"/>
</dbReference>
<dbReference type="Pfam" id="PF02826">
    <property type="entry name" value="2-Hacid_dh_C"/>
    <property type="match status" value="1"/>
</dbReference>
<comment type="catalytic activity">
    <reaction evidence="8 9">
        <text>(2R)-3-phosphoglycerate + NAD(+) = 3-phosphooxypyruvate + NADH + H(+)</text>
        <dbReference type="Rhea" id="RHEA:12641"/>
        <dbReference type="ChEBI" id="CHEBI:15378"/>
        <dbReference type="ChEBI" id="CHEBI:18110"/>
        <dbReference type="ChEBI" id="CHEBI:57540"/>
        <dbReference type="ChEBI" id="CHEBI:57945"/>
        <dbReference type="ChEBI" id="CHEBI:58272"/>
        <dbReference type="EC" id="1.1.1.95"/>
    </reaction>
</comment>
<comment type="pathway">
    <text evidence="2 9">Amino-acid biosynthesis; L-serine biosynthesis; L-serine from 3-phospho-D-glycerate: step 1/3.</text>
</comment>
<evidence type="ECO:0000256" key="3">
    <source>
        <dbReference type="ARBA" id="ARBA00005854"/>
    </source>
</evidence>